<dbReference type="PROSITE" id="PS51352">
    <property type="entry name" value="THIOREDOXIN_2"/>
    <property type="match status" value="1"/>
</dbReference>
<dbReference type="InterPro" id="IPR013766">
    <property type="entry name" value="Thioredoxin_domain"/>
</dbReference>
<dbReference type="Proteomes" id="UP000198426">
    <property type="component" value="Unassembled WGS sequence"/>
</dbReference>
<feature type="domain" description="Thioredoxin" evidence="5">
    <location>
        <begin position="1"/>
        <end position="174"/>
    </location>
</feature>
<dbReference type="GO" id="GO:0008379">
    <property type="term" value="F:thioredoxin peroxidase activity"/>
    <property type="evidence" value="ECO:0007669"/>
    <property type="project" value="InterPro"/>
</dbReference>
<evidence type="ECO:0000259" key="5">
    <source>
        <dbReference type="PROSITE" id="PS51352"/>
    </source>
</evidence>
<evidence type="ECO:0000256" key="2">
    <source>
        <dbReference type="ARBA" id="ARBA00023002"/>
    </source>
</evidence>
<evidence type="ECO:0000256" key="3">
    <source>
        <dbReference type="PIRSR" id="PIRSR637944-1"/>
    </source>
</evidence>
<comment type="catalytic activity">
    <reaction evidence="4">
        <text>a hydroperoxide + 2 glutathione = an alcohol + glutathione disulfide + H2O</text>
        <dbReference type="Rhea" id="RHEA:62632"/>
        <dbReference type="ChEBI" id="CHEBI:15377"/>
        <dbReference type="ChEBI" id="CHEBI:30879"/>
        <dbReference type="ChEBI" id="CHEBI:35924"/>
        <dbReference type="ChEBI" id="CHEBI:57925"/>
        <dbReference type="ChEBI" id="CHEBI:58297"/>
        <dbReference type="EC" id="1.11.1.27"/>
    </reaction>
</comment>
<evidence type="ECO:0000256" key="4">
    <source>
        <dbReference type="RuleBase" id="RU366011"/>
    </source>
</evidence>
<name>A0A239IJA9_9RHOB</name>
<dbReference type="RefSeq" id="WP_089233486.1">
    <property type="nucleotide sequence ID" value="NZ_FZOY01000004.1"/>
</dbReference>
<gene>
    <name evidence="6" type="ORF">SAMN05421757_104418</name>
</gene>
<comment type="function">
    <text evidence="4">Thiol-specific peroxidase that catalyzes the reduction of hydrogen peroxide and organic hydroperoxides to water and alcohols, respectively. Plays a role in cell protection against oxidative stress by detoxifying peroxides.</text>
</comment>
<keyword evidence="2 4" id="KW-0560">Oxidoreductase</keyword>
<keyword evidence="4" id="KW-0049">Antioxidant</keyword>
<dbReference type="Gene3D" id="3.40.30.10">
    <property type="entry name" value="Glutaredoxin"/>
    <property type="match status" value="1"/>
</dbReference>
<keyword evidence="7" id="KW-1185">Reference proteome</keyword>
<evidence type="ECO:0000313" key="6">
    <source>
        <dbReference type="EMBL" id="SNS93645.1"/>
    </source>
</evidence>
<dbReference type="PANTHER" id="PTHR10430:SF16">
    <property type="entry name" value="PEROXIREDOXIN-5, MITOCHONDRIAL"/>
    <property type="match status" value="1"/>
</dbReference>
<dbReference type="SUPFAM" id="SSF52833">
    <property type="entry name" value="Thioredoxin-like"/>
    <property type="match status" value="1"/>
</dbReference>
<keyword evidence="1 4" id="KW-0575">Peroxidase</keyword>
<dbReference type="GO" id="GO:0005737">
    <property type="term" value="C:cytoplasm"/>
    <property type="evidence" value="ECO:0007669"/>
    <property type="project" value="TreeGrafter"/>
</dbReference>
<comment type="similarity">
    <text evidence="4">Belongs to the peroxiredoxin family. Prx5 subfamily.</text>
</comment>
<dbReference type="CDD" id="cd03013">
    <property type="entry name" value="PRX5_like"/>
    <property type="match status" value="1"/>
</dbReference>
<evidence type="ECO:0000313" key="7">
    <source>
        <dbReference type="Proteomes" id="UP000198426"/>
    </source>
</evidence>
<organism evidence="6 7">
    <name type="scientific">Tropicimonas sediminicola</name>
    <dbReference type="NCBI Taxonomy" id="1031541"/>
    <lineage>
        <taxon>Bacteria</taxon>
        <taxon>Pseudomonadati</taxon>
        <taxon>Pseudomonadota</taxon>
        <taxon>Alphaproteobacteria</taxon>
        <taxon>Rhodobacterales</taxon>
        <taxon>Roseobacteraceae</taxon>
        <taxon>Tropicimonas</taxon>
    </lineage>
</organism>
<dbReference type="GO" id="GO:0045454">
    <property type="term" value="P:cell redox homeostasis"/>
    <property type="evidence" value="ECO:0007669"/>
    <property type="project" value="TreeGrafter"/>
</dbReference>
<proteinExistence type="inferred from homology"/>
<protein>
    <recommendedName>
        <fullName evidence="4">Glutathione-dependent peroxiredoxin</fullName>
        <ecNumber evidence="4">1.11.1.27</ecNumber>
    </recommendedName>
</protein>
<sequence length="177" mass="19589">MHPERIPQTIFHTRVRNADLGGPNPFEWKDVSSNEIFGGRRIVLFALPGAFTPACSETHLPGFEAHHESFLALGIDEVICLSVNDAFVMHQWAKALGIAKVRMLPDGNGEFSEGMGMLVSRTAQGMGRRSWRYSMYVEDGAIRKIFAEPGLRDEPPGVPVEVSDAETMLDYLRSSLG</sequence>
<dbReference type="OrthoDB" id="9800621at2"/>
<dbReference type="InterPro" id="IPR036249">
    <property type="entry name" value="Thioredoxin-like_sf"/>
</dbReference>
<feature type="active site" description="Cysteine sulfenic acid (-SOH) intermediate" evidence="3">
    <location>
        <position position="55"/>
    </location>
</feature>
<accession>A0A239IJA9</accession>
<dbReference type="AlphaFoldDB" id="A0A239IJA9"/>
<dbReference type="GO" id="GO:0042744">
    <property type="term" value="P:hydrogen peroxide catabolic process"/>
    <property type="evidence" value="ECO:0007669"/>
    <property type="project" value="TreeGrafter"/>
</dbReference>
<evidence type="ECO:0000256" key="1">
    <source>
        <dbReference type="ARBA" id="ARBA00022559"/>
    </source>
</evidence>
<reference evidence="6 7" key="1">
    <citation type="submission" date="2017-06" db="EMBL/GenBank/DDBJ databases">
        <authorList>
            <person name="Kim H.J."/>
            <person name="Triplett B.A."/>
        </authorList>
    </citation>
    <scope>NUCLEOTIDE SEQUENCE [LARGE SCALE GENOMIC DNA]</scope>
    <source>
        <strain evidence="6 7">DSM 29339</strain>
    </source>
</reference>
<dbReference type="EMBL" id="FZOY01000004">
    <property type="protein sequence ID" value="SNS93645.1"/>
    <property type="molecule type" value="Genomic_DNA"/>
</dbReference>
<dbReference type="InterPro" id="IPR037944">
    <property type="entry name" value="PRX5-like"/>
</dbReference>
<dbReference type="InterPro" id="IPR013740">
    <property type="entry name" value="Redoxin"/>
</dbReference>
<dbReference type="GO" id="GO:0034599">
    <property type="term" value="P:cellular response to oxidative stress"/>
    <property type="evidence" value="ECO:0007669"/>
    <property type="project" value="InterPro"/>
</dbReference>
<dbReference type="PANTHER" id="PTHR10430">
    <property type="entry name" value="PEROXIREDOXIN"/>
    <property type="match status" value="1"/>
</dbReference>
<dbReference type="Pfam" id="PF08534">
    <property type="entry name" value="Redoxin"/>
    <property type="match status" value="1"/>
</dbReference>
<dbReference type="EC" id="1.11.1.27" evidence="4"/>
<keyword evidence="4" id="KW-0676">Redox-active center</keyword>